<evidence type="ECO:0000256" key="1">
    <source>
        <dbReference type="SAM" id="MobiDB-lite"/>
    </source>
</evidence>
<accession>A0A9P6LTT6</accession>
<proteinExistence type="predicted"/>
<dbReference type="AlphaFoldDB" id="A0A9P6LTT6"/>
<evidence type="ECO:0000313" key="3">
    <source>
        <dbReference type="Proteomes" id="UP000738359"/>
    </source>
</evidence>
<evidence type="ECO:0000313" key="2">
    <source>
        <dbReference type="EMBL" id="KAF9941108.1"/>
    </source>
</evidence>
<feature type="compositionally biased region" description="Gly residues" evidence="1">
    <location>
        <begin position="39"/>
        <end position="50"/>
    </location>
</feature>
<keyword evidence="3" id="KW-1185">Reference proteome</keyword>
<comment type="caution">
    <text evidence="2">The sequence shown here is derived from an EMBL/GenBank/DDBJ whole genome shotgun (WGS) entry which is preliminary data.</text>
</comment>
<protein>
    <submittedName>
        <fullName evidence="2">Uncharacterized protein</fullName>
    </submittedName>
</protein>
<feature type="compositionally biased region" description="Polar residues" evidence="1">
    <location>
        <begin position="54"/>
        <end position="63"/>
    </location>
</feature>
<sequence>MDKQFDTVWKREEDAARKGKGISGGVGRKGKGKGDGDGGDAGGGDGGPSGGSQREPSQEQLRTCTEPLLHVLRPDFVKSDVDNFVRLAETSQRVMTDMVFELATLAHKTTLMIAAGDLYDETLGHDQSIQH</sequence>
<name>A0A9P6LTT6_MORAP</name>
<feature type="compositionally biased region" description="Basic and acidic residues" evidence="1">
    <location>
        <begin position="1"/>
        <end position="17"/>
    </location>
</feature>
<dbReference type="EMBL" id="JAAAHY010003500">
    <property type="protein sequence ID" value="KAF9941108.1"/>
    <property type="molecule type" value="Genomic_DNA"/>
</dbReference>
<gene>
    <name evidence="2" type="ORF">BGZ70_006292</name>
</gene>
<dbReference type="Proteomes" id="UP000738359">
    <property type="component" value="Unassembled WGS sequence"/>
</dbReference>
<reference evidence="2" key="1">
    <citation type="journal article" date="2020" name="Fungal Divers.">
        <title>Resolving the Mortierellaceae phylogeny through synthesis of multi-gene phylogenetics and phylogenomics.</title>
        <authorList>
            <person name="Vandepol N."/>
            <person name="Liber J."/>
            <person name="Desiro A."/>
            <person name="Na H."/>
            <person name="Kennedy M."/>
            <person name="Barry K."/>
            <person name="Grigoriev I.V."/>
            <person name="Miller A.N."/>
            <person name="O'Donnell K."/>
            <person name="Stajich J.E."/>
            <person name="Bonito G."/>
        </authorList>
    </citation>
    <scope>NUCLEOTIDE SEQUENCE</scope>
    <source>
        <strain evidence="2">CK1249</strain>
    </source>
</reference>
<feature type="region of interest" description="Disordered" evidence="1">
    <location>
        <begin position="1"/>
        <end position="63"/>
    </location>
</feature>
<feature type="non-terminal residue" evidence="2">
    <location>
        <position position="131"/>
    </location>
</feature>
<organism evidence="2 3">
    <name type="scientific">Mortierella alpina</name>
    <name type="common">Oleaginous fungus</name>
    <name type="synonym">Mortierella renispora</name>
    <dbReference type="NCBI Taxonomy" id="64518"/>
    <lineage>
        <taxon>Eukaryota</taxon>
        <taxon>Fungi</taxon>
        <taxon>Fungi incertae sedis</taxon>
        <taxon>Mucoromycota</taxon>
        <taxon>Mortierellomycotina</taxon>
        <taxon>Mortierellomycetes</taxon>
        <taxon>Mortierellales</taxon>
        <taxon>Mortierellaceae</taxon>
        <taxon>Mortierella</taxon>
    </lineage>
</organism>
<dbReference type="OrthoDB" id="10542425at2759"/>